<accession>A0A3R8KV82</accession>
<reference evidence="1" key="1">
    <citation type="submission" date="2018-10" db="EMBL/GenBank/DDBJ databases">
        <title>Schaedlerella arabinophila gen. nov. sp. nov., isolated from the mouse intestinal tract and comparative analysis with the genome of the closely related altered Schaedler flora strain ASF502.</title>
        <authorList>
            <person name="Miyake S."/>
            <person name="Soh M."/>
            <person name="Seedorf H."/>
        </authorList>
    </citation>
    <scope>NUCLEOTIDE SEQUENCE [LARGE SCALE GENOMIC DNA]</scope>
    <source>
        <strain evidence="1">DSM 106076</strain>
    </source>
</reference>
<organism evidence="1 2">
    <name type="scientific">Schaedlerella arabinosiphila</name>
    <dbReference type="NCBI Taxonomy" id="2044587"/>
    <lineage>
        <taxon>Bacteria</taxon>
        <taxon>Bacillati</taxon>
        <taxon>Bacillota</taxon>
        <taxon>Clostridia</taxon>
        <taxon>Lachnospirales</taxon>
        <taxon>Lachnospiraceae</taxon>
        <taxon>Schaedlerella</taxon>
    </lineage>
</organism>
<dbReference type="InterPro" id="IPR053161">
    <property type="entry name" value="Ulvan_degrading_GH"/>
</dbReference>
<sequence length="1097" mass="125581">MIFLNENSLPQGFLEEFENPGKEYRGTPFWSWNTKLDKESLDWQIEQFREMGMGGFYIHTRVGLDTEYMGPVYMECVKKAAEIAREKDLYCCLYDEDRWPSGYGGGRVTKHQKYRNRNLLITPCRKGTKTYEYRNADSMASPSPQGNGRFLAAYKVELNPDGTLRSYERCGEESAAEKNAGIWYVYLETAHDSPWFNGQSYVDTLNPEAVRYFLEVTHEKYRQAVGEAFGKTIPAIFTDEPQFGKKGCLGNAGAMEEVMLPYTEDFAETYQSTYGEDLLDHIPELLWELPGEAVSKYRYWYHDHLTERFAEAYSDQIGTWCGRHGIRLAGHMMEEPSLQSQTQALGEVMRSLRGFHLPGIDMLCDAREYTTAKQAESVSRQYGREGVVSELYGVTNWDFDFRRHKLQGDWQAALGVTHRVHHLSWMSMGGEAKRDYPAAIGFQSPWYWEYRIIENHFARVNTAMRRGNAVVRIGVIHPIESFWLLFGPNQQTGQKRQELDQRFRDVTEWLLFHQLDFDYIAESLLPQQWNDGKVGRMEYDAVVVPGCLTLRRTTLDILKKMRDGGKKIIFMGKAPACMDACACGDIRTFAQNCIQIEFAKSKLLKELEEFRLLDIRYDGDKHLKKPNHKKNWNGERAEKYLYQMRREGERRWLFVANGTKEESPDLALPDDVRIELDGAWNVTELDTMEGTVKRKQASVEHNKTVLYHRFYGHDSLLLHLEPLREGCVSKKAAVESSFAALHAAEAGRASKESSGELFLTAPICTAEAGCASPDLRQAFVQAHFGYALCQERLADPVEIQLEEPNVLLLDMPMYRFGDENPHFEGPEEILRIDNKLREKRNLPLRRAALAQPWTRPNPTAAYPVALRYILSCETEIDHVSLALEALEATELFLDGKRINTDTDSGFYVDSCISSVKLPVLLRGRHELELRIAFSEKVNLECCYLLGDFQVGVYGSRTVLRKRRGAPCWGSLTEQGMPFYGGNAVYAAEAELEPGEYLLEVSKYRAPLLEVRIDGEKAGNIITAPYTLPFEIGRPGIHRIGIKSFGSRVNTFGAVHNCDEKEVYFDPNAWRTTGESWSYEYQLKKTGILKAPMLWKKV</sequence>
<dbReference type="Proteomes" id="UP000274920">
    <property type="component" value="Unassembled WGS sequence"/>
</dbReference>
<comment type="caution">
    <text evidence="1">The sequence shown here is derived from an EMBL/GenBank/DDBJ whole genome shotgun (WGS) entry which is preliminary data.</text>
</comment>
<evidence type="ECO:0008006" key="3">
    <source>
        <dbReference type="Google" id="ProtNLM"/>
    </source>
</evidence>
<proteinExistence type="predicted"/>
<dbReference type="AlphaFoldDB" id="A0A3R8KV82"/>
<keyword evidence="2" id="KW-1185">Reference proteome</keyword>
<gene>
    <name evidence="1" type="ORF">EBB54_15330</name>
</gene>
<protein>
    <recommendedName>
        <fullName evidence="3">Glycoside hydrolase</fullName>
    </recommendedName>
</protein>
<evidence type="ECO:0000313" key="1">
    <source>
        <dbReference type="EMBL" id="RRK32574.1"/>
    </source>
</evidence>
<dbReference type="EMBL" id="RHJS01000002">
    <property type="protein sequence ID" value="RRK32574.1"/>
    <property type="molecule type" value="Genomic_DNA"/>
</dbReference>
<evidence type="ECO:0000313" key="2">
    <source>
        <dbReference type="Proteomes" id="UP000274920"/>
    </source>
</evidence>
<dbReference type="PANTHER" id="PTHR36848">
    <property type="entry name" value="DNA-BINDING PROTEIN (PUTATIVE SECRETED PROTEIN)-RELATED"/>
    <property type="match status" value="1"/>
</dbReference>
<name>A0A3R8KV82_9FIRM</name>
<dbReference type="PANTHER" id="PTHR36848:SF2">
    <property type="entry name" value="SECRETED PROTEIN"/>
    <property type="match status" value="1"/>
</dbReference>